<sequence>MSFYKFLVITYIFFTPFFVLAVSDSTNVNLKVETGIAPVCNQNGICEPARGETEDNCPTDCGCNNNGVCESARLENSTNCPNDCPSPAPPLSEGGAVFITDTTPPLIYNLFIKEITLNSVTISWKVDEQAICQLFWGKTQEYKEGAITEDAFSRGEHSTKINN</sequence>
<evidence type="ECO:0000313" key="1">
    <source>
        <dbReference type="EMBL" id="RLE08190.1"/>
    </source>
</evidence>
<dbReference type="Proteomes" id="UP000277457">
    <property type="component" value="Unassembled WGS sequence"/>
</dbReference>
<dbReference type="EMBL" id="QMPY01000040">
    <property type="protein sequence ID" value="RLE08190.1"/>
    <property type="molecule type" value="Genomic_DNA"/>
</dbReference>
<evidence type="ECO:0000313" key="2">
    <source>
        <dbReference type="Proteomes" id="UP000277457"/>
    </source>
</evidence>
<name>A0A662D5X7_UNCAE</name>
<accession>A0A662D5X7</accession>
<comment type="caution">
    <text evidence="1">The sequence shown here is derived from an EMBL/GenBank/DDBJ whole genome shotgun (WGS) entry which is preliminary data.</text>
</comment>
<dbReference type="AlphaFoldDB" id="A0A662D5X7"/>
<feature type="non-terminal residue" evidence="1">
    <location>
        <position position="163"/>
    </location>
</feature>
<organism evidence="1 2">
    <name type="scientific">Aerophobetes bacterium</name>
    <dbReference type="NCBI Taxonomy" id="2030807"/>
    <lineage>
        <taxon>Bacteria</taxon>
        <taxon>Candidatus Aerophobota</taxon>
    </lineage>
</organism>
<proteinExistence type="predicted"/>
<protein>
    <submittedName>
        <fullName evidence="1">Uncharacterized protein</fullName>
    </submittedName>
</protein>
<gene>
    <name evidence="1" type="ORF">DRZ78_01565</name>
</gene>
<reference evidence="1 2" key="1">
    <citation type="submission" date="2018-06" db="EMBL/GenBank/DDBJ databases">
        <title>Extensive metabolic versatility and redundancy in microbially diverse, dynamic hydrothermal sediments.</title>
        <authorList>
            <person name="Dombrowski N."/>
            <person name="Teske A."/>
            <person name="Baker B.J."/>
        </authorList>
    </citation>
    <scope>NUCLEOTIDE SEQUENCE [LARGE SCALE GENOMIC DNA]</scope>
    <source>
        <strain evidence="1">B7_G13</strain>
    </source>
</reference>